<feature type="signal peptide" evidence="2">
    <location>
        <begin position="1"/>
        <end position="25"/>
    </location>
</feature>
<reference evidence="3" key="1">
    <citation type="submission" date="2025-08" db="UniProtKB">
        <authorList>
            <consortium name="Ensembl"/>
        </authorList>
    </citation>
    <scope>IDENTIFICATION</scope>
</reference>
<evidence type="ECO:0000256" key="2">
    <source>
        <dbReference type="SAM" id="SignalP"/>
    </source>
</evidence>
<accession>A0A8D1GUN5</accession>
<feature type="region of interest" description="Disordered" evidence="1">
    <location>
        <begin position="61"/>
        <end position="95"/>
    </location>
</feature>
<organism evidence="3 4">
    <name type="scientific">Sus scrofa</name>
    <name type="common">Pig</name>
    <dbReference type="NCBI Taxonomy" id="9823"/>
    <lineage>
        <taxon>Eukaryota</taxon>
        <taxon>Metazoa</taxon>
        <taxon>Chordata</taxon>
        <taxon>Craniata</taxon>
        <taxon>Vertebrata</taxon>
        <taxon>Euteleostomi</taxon>
        <taxon>Mammalia</taxon>
        <taxon>Eutheria</taxon>
        <taxon>Laurasiatheria</taxon>
        <taxon>Artiodactyla</taxon>
        <taxon>Suina</taxon>
        <taxon>Suidae</taxon>
        <taxon>Sus</taxon>
    </lineage>
</organism>
<dbReference type="Ensembl" id="ENSSSCT00045013765.1">
    <property type="protein sequence ID" value="ENSSSCP00045009520.1"/>
    <property type="gene ID" value="ENSSSCG00045008198.1"/>
</dbReference>
<keyword evidence="2" id="KW-0732">Signal</keyword>
<name>A0A8D1GUN5_PIG</name>
<evidence type="ECO:0000313" key="3">
    <source>
        <dbReference type="Ensembl" id="ENSSSCP00045009520.1"/>
    </source>
</evidence>
<dbReference type="Proteomes" id="UP000694728">
    <property type="component" value="Unplaced"/>
</dbReference>
<sequence>MDGAVVLVLCLSCLLLLSLWKQNSGKGKLPPGPTPLPILGNILQLDVKDISKSLSNVISASPPGRNHLQQWKEMEGDPALLPHDPAEFWDGEEKH</sequence>
<protein>
    <submittedName>
        <fullName evidence="3">Uncharacterized protein</fullName>
    </submittedName>
</protein>
<evidence type="ECO:0000313" key="4">
    <source>
        <dbReference type="Proteomes" id="UP000694728"/>
    </source>
</evidence>
<proteinExistence type="predicted"/>
<dbReference type="AlphaFoldDB" id="A0A8D1GUN5"/>
<feature type="chain" id="PRO_5034455272" evidence="2">
    <location>
        <begin position="26"/>
        <end position="95"/>
    </location>
</feature>
<evidence type="ECO:0000256" key="1">
    <source>
        <dbReference type="SAM" id="MobiDB-lite"/>
    </source>
</evidence>